<protein>
    <submittedName>
        <fullName evidence="1">Uncharacterized protein</fullName>
    </submittedName>
</protein>
<organism evidence="1">
    <name type="scientific">Rhizophora mucronata</name>
    <name type="common">Asiatic mangrove</name>
    <dbReference type="NCBI Taxonomy" id="61149"/>
    <lineage>
        <taxon>Eukaryota</taxon>
        <taxon>Viridiplantae</taxon>
        <taxon>Streptophyta</taxon>
        <taxon>Embryophyta</taxon>
        <taxon>Tracheophyta</taxon>
        <taxon>Spermatophyta</taxon>
        <taxon>Magnoliopsida</taxon>
        <taxon>eudicotyledons</taxon>
        <taxon>Gunneridae</taxon>
        <taxon>Pentapetalae</taxon>
        <taxon>rosids</taxon>
        <taxon>fabids</taxon>
        <taxon>Malpighiales</taxon>
        <taxon>Rhizophoraceae</taxon>
        <taxon>Rhizophora</taxon>
    </lineage>
</organism>
<dbReference type="AlphaFoldDB" id="A0A2P2IRU4"/>
<proteinExistence type="predicted"/>
<evidence type="ECO:0000313" key="1">
    <source>
        <dbReference type="EMBL" id="MBW83939.1"/>
    </source>
</evidence>
<sequence length="50" mass="5657">MRMTNGDMVGFAVIGLIEAEQLVLAIKKFLRFKFHDLDPPEVNCTFACII</sequence>
<accession>A0A2P2IRU4</accession>
<reference evidence="1" key="1">
    <citation type="submission" date="2018-02" db="EMBL/GenBank/DDBJ databases">
        <title>Rhizophora mucronata_Transcriptome.</title>
        <authorList>
            <person name="Meera S.P."/>
            <person name="Sreeshan A."/>
            <person name="Augustine A."/>
        </authorList>
    </citation>
    <scope>NUCLEOTIDE SEQUENCE</scope>
    <source>
        <tissue evidence="1">Leaf</tissue>
    </source>
</reference>
<dbReference type="EMBL" id="GGEC01003456">
    <property type="protein sequence ID" value="MBW83939.1"/>
    <property type="molecule type" value="Transcribed_RNA"/>
</dbReference>
<name>A0A2P2IRU4_RHIMU</name>